<dbReference type="Proteomes" id="UP000002204">
    <property type="component" value="Chromosome"/>
</dbReference>
<proteinExistence type="predicted"/>
<accession>C0ZMP9</accession>
<sequence>MHLVDPVAGPGAAGATALAETGVQAGAAPPAGTPGVDSSALPAEFEFSTVSDVGATVVSGGVVADAATTDVAVEPFSGAVVSSLEHAVMAHALPIVSTASNTRRRRDLLVSRTSGMCSHAPRYRNSGPFTSNGEHRRDSL</sequence>
<protein>
    <submittedName>
        <fullName evidence="2">Uncharacterized protein</fullName>
    </submittedName>
</protein>
<dbReference type="EMBL" id="AP008957">
    <property type="protein sequence ID" value="BAH35307.1"/>
    <property type="molecule type" value="Genomic_DNA"/>
</dbReference>
<name>C0ZMP9_RHOE4</name>
<reference evidence="3" key="1">
    <citation type="submission" date="2005-03" db="EMBL/GenBank/DDBJ databases">
        <title>Comparison of the complete genome sequences of Rhodococcus erythropolis PR4 and Rhodococcus opacus B4.</title>
        <authorList>
            <person name="Takarada H."/>
            <person name="Sekine M."/>
            <person name="Hosoyama A."/>
            <person name="Yamada R."/>
            <person name="Fujisawa T."/>
            <person name="Omata S."/>
            <person name="Shimizu A."/>
            <person name="Tsukatani N."/>
            <person name="Tanikawa S."/>
            <person name="Fujita N."/>
            <person name="Harayama S."/>
        </authorList>
    </citation>
    <scope>NUCLEOTIDE SEQUENCE [LARGE SCALE GENOMIC DNA]</scope>
    <source>
        <strain evidence="3">PR4 / NBRC 100887</strain>
    </source>
</reference>
<evidence type="ECO:0000313" key="3">
    <source>
        <dbReference type="Proteomes" id="UP000002204"/>
    </source>
</evidence>
<dbReference type="AlphaFoldDB" id="C0ZMP9"/>
<organism evidence="2 3">
    <name type="scientific">Rhodococcus erythropolis (strain PR4 / NBRC 100887)</name>
    <dbReference type="NCBI Taxonomy" id="234621"/>
    <lineage>
        <taxon>Bacteria</taxon>
        <taxon>Bacillati</taxon>
        <taxon>Actinomycetota</taxon>
        <taxon>Actinomycetes</taxon>
        <taxon>Mycobacteriales</taxon>
        <taxon>Nocardiaceae</taxon>
        <taxon>Rhodococcus</taxon>
        <taxon>Rhodococcus erythropolis group</taxon>
    </lineage>
</organism>
<dbReference type="KEGG" id="rer:RER_45990"/>
<reference evidence="2 3" key="2">
    <citation type="journal article" date="2006" name="Environ. Microbiol.">
        <title>Sequence analysis of three plasmids harboured in Rhodococcus erythropolis strain PR4.</title>
        <authorList>
            <person name="Sekine M."/>
            <person name="Tanikawa S."/>
            <person name="Omata S."/>
            <person name="Saito M."/>
            <person name="Fujisawa T."/>
            <person name="Tsukatani N."/>
            <person name="Tajima T."/>
            <person name="Sekigawa T."/>
            <person name="Kosugi H."/>
            <person name="Matsuo Y."/>
            <person name="Nishiko R."/>
            <person name="Imamura K."/>
            <person name="Ito M."/>
            <person name="Narita H."/>
            <person name="Tago S."/>
            <person name="Fujita N."/>
            <person name="Harayama S."/>
        </authorList>
    </citation>
    <scope>NUCLEOTIDE SEQUENCE [LARGE SCALE GENOMIC DNA]</scope>
    <source>
        <strain evidence="3">PR4 / NBRC 100887</strain>
    </source>
</reference>
<dbReference type="HOGENOM" id="CLU_1833635_0_0_11"/>
<gene>
    <name evidence="2" type="ordered locus">RER_45990</name>
</gene>
<evidence type="ECO:0000256" key="1">
    <source>
        <dbReference type="SAM" id="MobiDB-lite"/>
    </source>
</evidence>
<feature type="region of interest" description="Disordered" evidence="1">
    <location>
        <begin position="117"/>
        <end position="140"/>
    </location>
</feature>
<evidence type="ECO:0000313" key="2">
    <source>
        <dbReference type="EMBL" id="BAH35307.1"/>
    </source>
</evidence>